<protein>
    <submittedName>
        <fullName evidence="3">Uncharacterized protein</fullName>
    </submittedName>
</protein>
<feature type="compositionally biased region" description="Low complexity" evidence="1">
    <location>
        <begin position="126"/>
        <end position="139"/>
    </location>
</feature>
<dbReference type="OrthoDB" id="1927217at2759"/>
<feature type="region of interest" description="Disordered" evidence="1">
    <location>
        <begin position="1"/>
        <end position="22"/>
    </location>
</feature>
<dbReference type="GO" id="GO:0055028">
    <property type="term" value="C:cortical microtubule"/>
    <property type="evidence" value="ECO:0007669"/>
    <property type="project" value="TreeGrafter"/>
</dbReference>
<feature type="compositionally biased region" description="Low complexity" evidence="1">
    <location>
        <begin position="157"/>
        <end position="224"/>
    </location>
</feature>
<dbReference type="AlphaFoldDB" id="A0A0L9VUD8"/>
<feature type="compositionally biased region" description="Polar residues" evidence="1">
    <location>
        <begin position="140"/>
        <end position="149"/>
    </location>
</feature>
<proteinExistence type="predicted"/>
<dbReference type="KEGG" id="var:108347081"/>
<reference evidence="3" key="2">
    <citation type="submission" date="2015-02" db="EMBL/GenBank/DDBJ databases">
        <authorList>
            <person name="Chooi Y.-H."/>
        </authorList>
    </citation>
    <scope>NUCLEOTIDE SEQUENCE</scope>
    <source>
        <tissue evidence="3">Seedling</tissue>
    </source>
</reference>
<dbReference type="PANTHER" id="PTHR31949:SF2">
    <property type="entry name" value="OS05G0480600 PROTEIN"/>
    <property type="match status" value="1"/>
</dbReference>
<dbReference type="Gramene" id="KOM58706">
    <property type="protein sequence ID" value="KOM58706"/>
    <property type="gene ID" value="LR48_Vigan11g174000"/>
</dbReference>
<feature type="compositionally biased region" description="Polar residues" evidence="1">
    <location>
        <begin position="287"/>
        <end position="305"/>
    </location>
</feature>
<evidence type="ECO:0000256" key="1">
    <source>
        <dbReference type="SAM" id="MobiDB-lite"/>
    </source>
</evidence>
<organism evidence="3 4">
    <name type="scientific">Phaseolus angularis</name>
    <name type="common">Azuki bean</name>
    <name type="synonym">Vigna angularis</name>
    <dbReference type="NCBI Taxonomy" id="3914"/>
    <lineage>
        <taxon>Eukaryota</taxon>
        <taxon>Viridiplantae</taxon>
        <taxon>Streptophyta</taxon>
        <taxon>Embryophyta</taxon>
        <taxon>Tracheophyta</taxon>
        <taxon>Spermatophyta</taxon>
        <taxon>Magnoliopsida</taxon>
        <taxon>eudicotyledons</taxon>
        <taxon>Gunneridae</taxon>
        <taxon>Pentapetalae</taxon>
        <taxon>rosids</taxon>
        <taxon>fabids</taxon>
        <taxon>Fabales</taxon>
        <taxon>Fabaceae</taxon>
        <taxon>Papilionoideae</taxon>
        <taxon>50 kb inversion clade</taxon>
        <taxon>NPAAA clade</taxon>
        <taxon>indigoferoid/millettioid clade</taxon>
        <taxon>Phaseoleae</taxon>
        <taxon>Vigna</taxon>
    </lineage>
</organism>
<feature type="compositionally biased region" description="Low complexity" evidence="1">
    <location>
        <begin position="106"/>
        <end position="119"/>
    </location>
</feature>
<dbReference type="GO" id="GO:0043622">
    <property type="term" value="P:cortical microtubule organization"/>
    <property type="evidence" value="ECO:0007669"/>
    <property type="project" value="TreeGrafter"/>
</dbReference>
<feature type="region of interest" description="Disordered" evidence="1">
    <location>
        <begin position="384"/>
        <end position="436"/>
    </location>
</feature>
<feature type="region of interest" description="Disordered" evidence="1">
    <location>
        <begin position="66"/>
        <end position="351"/>
    </location>
</feature>
<evidence type="ECO:0000313" key="5">
    <source>
        <dbReference type="Proteomes" id="UP000743370"/>
    </source>
</evidence>
<feature type="compositionally biased region" description="Basic and acidic residues" evidence="1">
    <location>
        <begin position="427"/>
        <end position="436"/>
    </location>
</feature>
<evidence type="ECO:0000313" key="4">
    <source>
        <dbReference type="Proteomes" id="UP000053144"/>
    </source>
</evidence>
<gene>
    <name evidence="2" type="ORF">HKW66_Vig0255450</name>
    <name evidence="3" type="ORF">LR48_Vigan11g174000</name>
</gene>
<accession>A0A0L9VUD8</accession>
<name>A0A0L9VUD8_PHAAN</name>
<reference evidence="4" key="1">
    <citation type="journal article" date="2015" name="Proc. Natl. Acad. Sci. U.S.A.">
        <title>Genome sequencing of adzuki bean (Vigna angularis) provides insight into high starch and low fat accumulation and domestication.</title>
        <authorList>
            <person name="Yang K."/>
            <person name="Tian Z."/>
            <person name="Chen C."/>
            <person name="Luo L."/>
            <person name="Zhao B."/>
            <person name="Wang Z."/>
            <person name="Yu L."/>
            <person name="Li Y."/>
            <person name="Sun Y."/>
            <person name="Li W."/>
            <person name="Chen Y."/>
            <person name="Li Y."/>
            <person name="Zhang Y."/>
            <person name="Ai D."/>
            <person name="Zhao J."/>
            <person name="Shang C."/>
            <person name="Ma Y."/>
            <person name="Wu B."/>
            <person name="Wang M."/>
            <person name="Gao L."/>
            <person name="Sun D."/>
            <person name="Zhang P."/>
            <person name="Guo F."/>
            <person name="Wang W."/>
            <person name="Li Y."/>
            <person name="Wang J."/>
            <person name="Varshney R.K."/>
            <person name="Wang J."/>
            <person name="Ling H.Q."/>
            <person name="Wan P."/>
        </authorList>
    </citation>
    <scope>NUCLEOTIDE SEQUENCE</scope>
    <source>
        <strain evidence="4">cv. Jingnong 6</strain>
    </source>
</reference>
<feature type="compositionally biased region" description="Polar residues" evidence="1">
    <location>
        <begin position="337"/>
        <end position="348"/>
    </location>
</feature>
<feature type="compositionally biased region" description="Polar residues" evidence="1">
    <location>
        <begin position="384"/>
        <end position="394"/>
    </location>
</feature>
<sequence length="494" mass="53734">MNNTRNVNHHHHRRGHSFNGFANIHPFSNTNYSQGKPGKISFESAKLATSEIDDLLSSTEGGKHDYDWLLTPPETPHLPSSEGLHQPALVPPRSSLGRPMSNTHASRLSVSLSENSNNHSHSRPARSGSVTRSPSRSSSILNTRPSSPITRCPSAARPSTPTSRQTTTPRTLLPRSLPSSTNSSPSSDTNRTRTSQGSRPSTPSSIPRPTIAATSRSPSRPSTPSRRHSLPSQLPSPTRVARKPIVPPDFPLETPPNLRTTLPSDRPVSAGRSRPGAAVTLPLKPNSEMQTPVVTTMSRRQQSPIPNRGRLSEFTSKSRGHANAGDPSEVSARKSVKSSTPATDNNGLGRTISKKSLDMAIRHMDVVRNGSGTLRSLSSATLYPQSIRTSSTPNKTHHTRGLSVPSSMNINGSLQSRNNGNNTNRKNGREKGERQKQCLGKLNAVVDLYESYPYDSLLLKEDLNNTNWLLHSVDEKCDIFDNGFESLPEPFGLC</sequence>
<dbReference type="PANTHER" id="PTHR31949">
    <property type="entry name" value="GASTRIC MUCIN-LIKE PROTEIN"/>
    <property type="match status" value="1"/>
</dbReference>
<dbReference type="EMBL" id="CM003381">
    <property type="protein sequence ID" value="KOM58706.1"/>
    <property type="molecule type" value="Genomic_DNA"/>
</dbReference>
<feature type="compositionally biased region" description="Basic residues" evidence="1">
    <location>
        <begin position="7"/>
        <end position="16"/>
    </location>
</feature>
<dbReference type="EMBL" id="JABFOF010000009">
    <property type="protein sequence ID" value="KAG2381228.1"/>
    <property type="molecule type" value="Genomic_DNA"/>
</dbReference>
<dbReference type="STRING" id="3914.A0A0L9VUD8"/>
<evidence type="ECO:0000313" key="3">
    <source>
        <dbReference type="EMBL" id="KOM58706.1"/>
    </source>
</evidence>
<dbReference type="Proteomes" id="UP000053144">
    <property type="component" value="Chromosome 11"/>
</dbReference>
<reference evidence="2 5" key="3">
    <citation type="submission" date="2020-05" db="EMBL/GenBank/DDBJ databases">
        <title>Vigna angularis (adzuki bean) Var. LongXiaoDou No. 4 denovo assembly.</title>
        <authorList>
            <person name="Xiang H."/>
        </authorList>
    </citation>
    <scope>NUCLEOTIDE SEQUENCE [LARGE SCALE GENOMIC DNA]</scope>
    <source>
        <tissue evidence="2">Leaf</tissue>
    </source>
</reference>
<evidence type="ECO:0000313" key="2">
    <source>
        <dbReference type="EMBL" id="KAG2381228.1"/>
    </source>
</evidence>
<dbReference type="OMA" id="KTHHTRG"/>
<dbReference type="Proteomes" id="UP000743370">
    <property type="component" value="Unassembled WGS sequence"/>
</dbReference>
<feature type="compositionally biased region" description="Pro residues" evidence="1">
    <location>
        <begin position="245"/>
        <end position="254"/>
    </location>
</feature>
<feature type="compositionally biased region" description="Polar residues" evidence="1">
    <location>
        <begin position="404"/>
        <end position="416"/>
    </location>
</feature>